<feature type="domain" description="DUF58" evidence="2">
    <location>
        <begin position="198"/>
        <end position="316"/>
    </location>
</feature>
<keyword evidence="1" id="KW-1133">Transmembrane helix</keyword>
<dbReference type="Proteomes" id="UP000254051">
    <property type="component" value="Unassembled WGS sequence"/>
</dbReference>
<keyword evidence="1" id="KW-0472">Membrane</keyword>
<gene>
    <name evidence="3" type="ORF">SAMN05216529_104128</name>
</gene>
<evidence type="ECO:0000313" key="3">
    <source>
        <dbReference type="EMBL" id="SUQ13817.1"/>
    </source>
</evidence>
<dbReference type="OrthoDB" id="9778037at2"/>
<dbReference type="RefSeq" id="WP_109710075.1">
    <property type="nucleotide sequence ID" value="NZ_QGDS01000004.1"/>
</dbReference>
<dbReference type="PANTHER" id="PTHR34351">
    <property type="entry name" value="SLR1927 PROTEIN-RELATED"/>
    <property type="match status" value="1"/>
</dbReference>
<accession>A0A315ZYT2</accession>
<evidence type="ECO:0000259" key="2">
    <source>
        <dbReference type="Pfam" id="PF01882"/>
    </source>
</evidence>
<proteinExistence type="predicted"/>
<feature type="transmembrane region" description="Helical" evidence="1">
    <location>
        <begin position="5"/>
        <end position="22"/>
    </location>
</feature>
<dbReference type="Pfam" id="PF01882">
    <property type="entry name" value="DUF58"/>
    <property type="match status" value="1"/>
</dbReference>
<keyword evidence="4" id="KW-1185">Reference proteome</keyword>
<protein>
    <recommendedName>
        <fullName evidence="2">DUF58 domain-containing protein</fullName>
    </recommendedName>
</protein>
<dbReference type="InterPro" id="IPR002881">
    <property type="entry name" value="DUF58"/>
</dbReference>
<reference evidence="4" key="1">
    <citation type="submission" date="2017-07" db="EMBL/GenBank/DDBJ databases">
        <authorList>
            <person name="Varghese N."/>
            <person name="Submissions S."/>
        </authorList>
    </citation>
    <scope>NUCLEOTIDE SEQUENCE [LARGE SCALE GENOMIC DNA]</scope>
    <source>
        <strain evidence="4">NLAE-zl-C134</strain>
    </source>
</reference>
<feature type="transmembrane region" description="Helical" evidence="1">
    <location>
        <begin position="28"/>
        <end position="47"/>
    </location>
</feature>
<dbReference type="PANTHER" id="PTHR34351:SF1">
    <property type="entry name" value="SLR1927 PROTEIN"/>
    <property type="match status" value="1"/>
</dbReference>
<sequence>MGKRIAAYILFVLITGYLFVMYDTSVLSAALVLELLYPLVSALYLHFVCRSFTVELGNPPDMGEKKQKLRIGLWIRNESRVWNGKYELTFQIGLEGGKKQTKKHISGMAEARSNQELFFYFTSEYCGRMKISLKQIKIYDLPGFFYRKIPLTEKRTIRILPKLELIPLEITRRTREFPADADEHAAERSGDDPAEIYQVREYRPWDSTHNIHWKLSAKEDRLMVKEYGFPLGCVVLLWLDFPKENQNSAGFDRMLEQAACLSLTLVWEKCIHMAAWFDEKNERVIKRKIDSEEAVYEFIYHMLDIEPYKRRDIMEAYYEDAFRGDHFSSIVVISGAETMRVNGEEQKALLL</sequence>
<evidence type="ECO:0000256" key="1">
    <source>
        <dbReference type="SAM" id="Phobius"/>
    </source>
</evidence>
<dbReference type="AlphaFoldDB" id="A0A315ZYT2"/>
<evidence type="ECO:0000313" key="4">
    <source>
        <dbReference type="Proteomes" id="UP000254051"/>
    </source>
</evidence>
<organism evidence="3 4">
    <name type="scientific">Faecalicatena contorta</name>
    <dbReference type="NCBI Taxonomy" id="39482"/>
    <lineage>
        <taxon>Bacteria</taxon>
        <taxon>Bacillati</taxon>
        <taxon>Bacillota</taxon>
        <taxon>Clostridia</taxon>
        <taxon>Lachnospirales</taxon>
        <taxon>Lachnospiraceae</taxon>
        <taxon>Faecalicatena</taxon>
    </lineage>
</organism>
<dbReference type="EMBL" id="UHJJ01000004">
    <property type="protein sequence ID" value="SUQ13817.1"/>
    <property type="molecule type" value="Genomic_DNA"/>
</dbReference>
<keyword evidence="1" id="KW-0812">Transmembrane</keyword>
<name>A0A315ZYT2_9FIRM</name>